<dbReference type="EMBL" id="VLNR01000109">
    <property type="protein sequence ID" value="TSE03473.1"/>
    <property type="molecule type" value="Genomic_DNA"/>
</dbReference>
<proteinExistence type="predicted"/>
<gene>
    <name evidence="2" type="ORF">FOF46_29220</name>
</gene>
<keyword evidence="1" id="KW-0812">Transmembrane</keyword>
<dbReference type="RefSeq" id="WP_143918982.1">
    <property type="nucleotide sequence ID" value="NZ_CANMIK010000104.1"/>
</dbReference>
<dbReference type="OrthoDB" id="1430226at2"/>
<keyword evidence="1" id="KW-1133">Transmembrane helix</keyword>
<feature type="transmembrane region" description="Helical" evidence="1">
    <location>
        <begin position="12"/>
        <end position="35"/>
    </location>
</feature>
<protein>
    <submittedName>
        <fullName evidence="2">Uncharacterized protein</fullName>
    </submittedName>
</protein>
<name>A0A554VAX2_9FLAO</name>
<dbReference type="Proteomes" id="UP000318833">
    <property type="component" value="Unassembled WGS sequence"/>
</dbReference>
<organism evidence="2 3">
    <name type="scientific">Aquimarina algiphila</name>
    <dbReference type="NCBI Taxonomy" id="2047982"/>
    <lineage>
        <taxon>Bacteria</taxon>
        <taxon>Pseudomonadati</taxon>
        <taxon>Bacteroidota</taxon>
        <taxon>Flavobacteriia</taxon>
        <taxon>Flavobacteriales</taxon>
        <taxon>Flavobacteriaceae</taxon>
        <taxon>Aquimarina</taxon>
    </lineage>
</organism>
<comment type="caution">
    <text evidence="2">The sequence shown here is derived from an EMBL/GenBank/DDBJ whole genome shotgun (WGS) entry which is preliminary data.</text>
</comment>
<evidence type="ECO:0000256" key="1">
    <source>
        <dbReference type="SAM" id="Phobius"/>
    </source>
</evidence>
<reference evidence="2 3" key="1">
    <citation type="submission" date="2019-07" db="EMBL/GenBank/DDBJ databases">
        <title>The draft genome sequence of Aquimarina algiphila M91.</title>
        <authorList>
            <person name="Meng X."/>
        </authorList>
    </citation>
    <scope>NUCLEOTIDE SEQUENCE [LARGE SCALE GENOMIC DNA]</scope>
    <source>
        <strain evidence="2 3">M91</strain>
    </source>
</reference>
<keyword evidence="3" id="KW-1185">Reference proteome</keyword>
<sequence>MEEYKEFEYKSTFSYWTFMPAIIFGALTLYCFYYNAGITIKGKSIISSPYSYYILGVLFISFLIYSIYKLKAHKTAIQNKNTIKISQTTISFPHKTTQVILSFKDISKLYIKDDSDDGESIIIYTNDNKDRFEFFHDNFISSTAYIEFKISLEKLCINVSST</sequence>
<keyword evidence="1" id="KW-0472">Membrane</keyword>
<evidence type="ECO:0000313" key="3">
    <source>
        <dbReference type="Proteomes" id="UP000318833"/>
    </source>
</evidence>
<dbReference type="AlphaFoldDB" id="A0A554VAX2"/>
<evidence type="ECO:0000313" key="2">
    <source>
        <dbReference type="EMBL" id="TSE03473.1"/>
    </source>
</evidence>
<accession>A0A554VAX2</accession>
<feature type="transmembrane region" description="Helical" evidence="1">
    <location>
        <begin position="50"/>
        <end position="68"/>
    </location>
</feature>